<dbReference type="Gene3D" id="3.40.50.1820">
    <property type="entry name" value="alpha/beta hydrolase"/>
    <property type="match status" value="1"/>
</dbReference>
<dbReference type="OrthoDB" id="3208682at2"/>
<dbReference type="SUPFAM" id="SSF53474">
    <property type="entry name" value="alpha/beta-Hydrolases"/>
    <property type="match status" value="1"/>
</dbReference>
<dbReference type="InterPro" id="IPR029058">
    <property type="entry name" value="AB_hydrolase_fold"/>
</dbReference>
<dbReference type="RefSeq" id="WP_141788408.1">
    <property type="nucleotide sequence ID" value="NZ_BAAAKX010000002.1"/>
</dbReference>
<gene>
    <name evidence="3" type="ORF">FB474_1914</name>
</gene>
<dbReference type="AlphaFoldDB" id="A0A542ZJP3"/>
<dbReference type="InterPro" id="IPR051049">
    <property type="entry name" value="Dienelactone_hydrolase-like"/>
</dbReference>
<reference evidence="3 4" key="1">
    <citation type="submission" date="2019-06" db="EMBL/GenBank/DDBJ databases">
        <title>Sequencing the genomes of 1000 actinobacteria strains.</title>
        <authorList>
            <person name="Klenk H.-P."/>
        </authorList>
    </citation>
    <scope>NUCLEOTIDE SEQUENCE [LARGE SCALE GENOMIC DNA]</scope>
    <source>
        <strain evidence="3 4">DSM 18082</strain>
    </source>
</reference>
<keyword evidence="4" id="KW-1185">Reference proteome</keyword>
<dbReference type="EMBL" id="VFOQ01000001">
    <property type="protein sequence ID" value="TQL60519.1"/>
    <property type="molecule type" value="Genomic_DNA"/>
</dbReference>
<comment type="caution">
    <text evidence="3">The sequence shown here is derived from an EMBL/GenBank/DDBJ whole genome shotgun (WGS) entry which is preliminary data.</text>
</comment>
<organism evidence="3 4">
    <name type="scientific">Oryzihumus leptocrescens</name>
    <dbReference type="NCBI Taxonomy" id="297536"/>
    <lineage>
        <taxon>Bacteria</taxon>
        <taxon>Bacillati</taxon>
        <taxon>Actinomycetota</taxon>
        <taxon>Actinomycetes</taxon>
        <taxon>Micrococcales</taxon>
        <taxon>Intrasporangiaceae</taxon>
        <taxon>Oryzihumus</taxon>
    </lineage>
</organism>
<dbReference type="Pfam" id="PF01738">
    <property type="entry name" value="DLH"/>
    <property type="match status" value="1"/>
</dbReference>
<feature type="region of interest" description="Disordered" evidence="1">
    <location>
        <begin position="1"/>
        <end position="23"/>
    </location>
</feature>
<protein>
    <submittedName>
        <fullName evidence="3">Carboxymethylenebutenolidase</fullName>
    </submittedName>
</protein>
<dbReference type="Proteomes" id="UP000319514">
    <property type="component" value="Unassembled WGS sequence"/>
</dbReference>
<dbReference type="PANTHER" id="PTHR46623">
    <property type="entry name" value="CARBOXYMETHYLENEBUTENOLIDASE-RELATED"/>
    <property type="match status" value="1"/>
</dbReference>
<dbReference type="GO" id="GO:0016787">
    <property type="term" value="F:hydrolase activity"/>
    <property type="evidence" value="ECO:0007669"/>
    <property type="project" value="InterPro"/>
</dbReference>
<evidence type="ECO:0000259" key="2">
    <source>
        <dbReference type="Pfam" id="PF01738"/>
    </source>
</evidence>
<sequence length="243" mass="26256">MCFSSDQRPPAPPKSSEIGEHGPVELTSADGTRFAAFDAQPVTRRGASLVLLPDIRGLHPYYTDLALRCAEAGLDTVAIDPYARSAGPTARDDDFEYLPHAKALHPEHVLADASAAAARLRERSQDPIFTLGFCLFGGHSWRLAGTALHPAGSIGFYGRPSTAMEVLHAIDSPLLLLVAGADKGIPLEETMAFDDALTRAGKDHTTKVYEGAPHSFFDRSFEEWAEACADAWTQILGFIDAHR</sequence>
<proteinExistence type="predicted"/>
<accession>A0A542ZJP3</accession>
<evidence type="ECO:0000313" key="3">
    <source>
        <dbReference type="EMBL" id="TQL60519.1"/>
    </source>
</evidence>
<feature type="domain" description="Dienelactone hydrolase" evidence="2">
    <location>
        <begin position="34"/>
        <end position="240"/>
    </location>
</feature>
<dbReference type="PANTHER" id="PTHR46623:SF6">
    <property type="entry name" value="ALPHA_BETA-HYDROLASES SUPERFAMILY PROTEIN"/>
    <property type="match status" value="1"/>
</dbReference>
<name>A0A542ZJP3_9MICO</name>
<evidence type="ECO:0000256" key="1">
    <source>
        <dbReference type="SAM" id="MobiDB-lite"/>
    </source>
</evidence>
<dbReference type="InterPro" id="IPR002925">
    <property type="entry name" value="Dienelactn_hydro"/>
</dbReference>
<evidence type="ECO:0000313" key="4">
    <source>
        <dbReference type="Proteomes" id="UP000319514"/>
    </source>
</evidence>